<name>A0A2S7WGV4_9FLAO</name>
<dbReference type="EMBL" id="MSCM01000002">
    <property type="protein sequence ID" value="PQJ76646.1"/>
    <property type="molecule type" value="Genomic_DNA"/>
</dbReference>
<accession>A0A2S7WGV4</accession>
<organism evidence="1 2">
    <name type="scientific">Polaribacter glomeratus</name>
    <dbReference type="NCBI Taxonomy" id="102"/>
    <lineage>
        <taxon>Bacteria</taxon>
        <taxon>Pseudomonadati</taxon>
        <taxon>Bacteroidota</taxon>
        <taxon>Flavobacteriia</taxon>
        <taxon>Flavobacteriales</taxon>
        <taxon>Flavobacteriaceae</taxon>
    </lineage>
</organism>
<reference evidence="1 2" key="1">
    <citation type="submission" date="2016-12" db="EMBL/GenBank/DDBJ databases">
        <title>Trade-off between light-utilization and light-protection in marine flavobacteria.</title>
        <authorList>
            <person name="Kumagai Y."/>
            <person name="Yoshizawa S."/>
            <person name="Kogure K."/>
            <person name="Iwasaki W."/>
        </authorList>
    </citation>
    <scope>NUCLEOTIDE SEQUENCE [LARGE SCALE GENOMIC DNA]</scope>
    <source>
        <strain evidence="1 2">ATCC 43844</strain>
    </source>
</reference>
<protein>
    <submittedName>
        <fullName evidence="1">Uncharacterized protein</fullName>
    </submittedName>
</protein>
<sequence>MFFFLSCNSNFYGDKDVGGDFYYMVEPAFNSIYIAKIKDSPYQYLGPYVIENIESLGFNDRFILISNKKNDSLKYFLIDKEKELNRNYEDRLQKTYSLELDSLKFEKLIVIHKIKIKTNEEYRKENGWE</sequence>
<proteinExistence type="predicted"/>
<evidence type="ECO:0000313" key="2">
    <source>
        <dbReference type="Proteomes" id="UP000239068"/>
    </source>
</evidence>
<gene>
    <name evidence="1" type="ORF">BTO16_12215</name>
</gene>
<comment type="caution">
    <text evidence="1">The sequence shown here is derived from an EMBL/GenBank/DDBJ whole genome shotgun (WGS) entry which is preliminary data.</text>
</comment>
<evidence type="ECO:0000313" key="1">
    <source>
        <dbReference type="EMBL" id="PQJ76646.1"/>
    </source>
</evidence>
<dbReference type="Proteomes" id="UP000239068">
    <property type="component" value="Unassembled WGS sequence"/>
</dbReference>
<keyword evidence="2" id="KW-1185">Reference proteome</keyword>
<dbReference type="AlphaFoldDB" id="A0A2S7WGV4"/>